<evidence type="ECO:0000256" key="8">
    <source>
        <dbReference type="ARBA" id="ARBA00023033"/>
    </source>
</evidence>
<comment type="similarity">
    <text evidence="3 10">Belongs to the cytochrome P450 family.</text>
</comment>
<evidence type="ECO:0000256" key="1">
    <source>
        <dbReference type="ARBA" id="ARBA00001971"/>
    </source>
</evidence>
<dbReference type="PRINTS" id="PR00463">
    <property type="entry name" value="EP450I"/>
</dbReference>
<dbReference type="InterPro" id="IPR036396">
    <property type="entry name" value="Cyt_P450_sf"/>
</dbReference>
<dbReference type="HOGENOM" id="CLU_001570_2_3_1"/>
<dbReference type="GO" id="GO:0004497">
    <property type="term" value="F:monooxygenase activity"/>
    <property type="evidence" value="ECO:0007669"/>
    <property type="project" value="UniProtKB-KW"/>
</dbReference>
<keyword evidence="8 10" id="KW-0503">Monooxygenase</keyword>
<evidence type="ECO:0000256" key="2">
    <source>
        <dbReference type="ARBA" id="ARBA00005179"/>
    </source>
</evidence>
<keyword evidence="11" id="KW-1133">Transmembrane helix</keyword>
<proteinExistence type="inferred from homology"/>
<feature type="transmembrane region" description="Helical" evidence="11">
    <location>
        <begin position="20"/>
        <end position="37"/>
    </location>
</feature>
<evidence type="ECO:0000313" key="12">
    <source>
        <dbReference type="EMBL" id="KDQ16086.1"/>
    </source>
</evidence>
<dbReference type="InterPro" id="IPR002401">
    <property type="entry name" value="Cyt_P450_E_grp-I"/>
</dbReference>
<protein>
    <recommendedName>
        <fullName evidence="14">Cytochrome P450</fullName>
    </recommendedName>
</protein>
<dbReference type="PROSITE" id="PS00086">
    <property type="entry name" value="CYTOCHROME_P450"/>
    <property type="match status" value="1"/>
</dbReference>
<dbReference type="AlphaFoldDB" id="A0A067MX01"/>
<name>A0A067MX01_BOTB1</name>
<gene>
    <name evidence="12" type="ORF">BOTBODRAFT_267545</name>
</gene>
<dbReference type="InterPro" id="IPR050364">
    <property type="entry name" value="Cytochrome_P450_fung"/>
</dbReference>
<keyword evidence="5 9" id="KW-0479">Metal-binding</keyword>
<dbReference type="InterPro" id="IPR017972">
    <property type="entry name" value="Cyt_P450_CS"/>
</dbReference>
<organism evidence="12 13">
    <name type="scientific">Botryobasidium botryosum (strain FD-172 SS1)</name>
    <dbReference type="NCBI Taxonomy" id="930990"/>
    <lineage>
        <taxon>Eukaryota</taxon>
        <taxon>Fungi</taxon>
        <taxon>Dikarya</taxon>
        <taxon>Basidiomycota</taxon>
        <taxon>Agaricomycotina</taxon>
        <taxon>Agaricomycetes</taxon>
        <taxon>Cantharellales</taxon>
        <taxon>Botryobasidiaceae</taxon>
        <taxon>Botryobasidium</taxon>
    </lineage>
</organism>
<keyword evidence="11" id="KW-0812">Transmembrane</keyword>
<dbReference type="EMBL" id="KL198029">
    <property type="protein sequence ID" value="KDQ16086.1"/>
    <property type="molecule type" value="Genomic_DNA"/>
</dbReference>
<keyword evidence="6 10" id="KW-0560">Oxidoreductase</keyword>
<keyword evidence="13" id="KW-1185">Reference proteome</keyword>
<dbReference type="CDD" id="cd11065">
    <property type="entry name" value="CYP64-like"/>
    <property type="match status" value="1"/>
</dbReference>
<evidence type="ECO:0000256" key="4">
    <source>
        <dbReference type="ARBA" id="ARBA00022617"/>
    </source>
</evidence>
<evidence type="ECO:0000256" key="9">
    <source>
        <dbReference type="PIRSR" id="PIRSR602401-1"/>
    </source>
</evidence>
<evidence type="ECO:0000256" key="5">
    <source>
        <dbReference type="ARBA" id="ARBA00022723"/>
    </source>
</evidence>
<evidence type="ECO:0000256" key="7">
    <source>
        <dbReference type="ARBA" id="ARBA00023004"/>
    </source>
</evidence>
<feature type="binding site" description="axial binding residue" evidence="9">
    <location>
        <position position="447"/>
    </location>
    <ligand>
        <name>heme</name>
        <dbReference type="ChEBI" id="CHEBI:30413"/>
    </ligand>
    <ligandPart>
        <name>Fe</name>
        <dbReference type="ChEBI" id="CHEBI:18248"/>
    </ligandPart>
</feature>
<sequence>MAMKLYHPTIPPMIELPRTLAVFSGILSIFLAVFYHFRKPTKSRGLPLPPGPKPEFIIGNARHLPTTSPWLQYTAWRERYGDMIHLEALGSHVIILNSYKAIHELLDLRPIYSDRHPLEMADKLMGWGRLTFGHRYNDTWRKHRKIMRPPFQKDKIAAHSHNLDKSMRACLLELLHSPEGFHEHLRLFTGRAIIMFTYGLKVDTTKDPLIEVPERAFARVINMALPGHTPLVDTFHFLKYIPSWFPGAGFKRNAKIWRKELDDMVGDPFKRVKADIAAGVAIPSLTSTCLEDTTHSENDIMWSAGSMYIAGADTTHALLSSFVLAMATHPEVQKRAQAEIDSVVKGNALPTFEDRENLPYIECLLKELQRWLPAVPLSLPHRLTEDDYYGGYFFPEGSIVFPNVWAITQDEAHYKDPKQFRPERFENPETAELDPYKYTFGWGRRVCAGMNFGDATLYLAIVSMLAVFDIGKPLDERGNEIEPKVTFGSGIVSRAEGFKCTIRPRSDTAAKLIKAAVDEMSW</sequence>
<dbReference type="SUPFAM" id="SSF48264">
    <property type="entry name" value="Cytochrome P450"/>
    <property type="match status" value="1"/>
</dbReference>
<keyword evidence="11" id="KW-0472">Membrane</keyword>
<dbReference type="GO" id="GO:0016705">
    <property type="term" value="F:oxidoreductase activity, acting on paired donors, with incorporation or reduction of molecular oxygen"/>
    <property type="evidence" value="ECO:0007669"/>
    <property type="project" value="InterPro"/>
</dbReference>
<evidence type="ECO:0000313" key="13">
    <source>
        <dbReference type="Proteomes" id="UP000027195"/>
    </source>
</evidence>
<dbReference type="InterPro" id="IPR001128">
    <property type="entry name" value="Cyt_P450"/>
</dbReference>
<evidence type="ECO:0000256" key="6">
    <source>
        <dbReference type="ARBA" id="ARBA00023002"/>
    </source>
</evidence>
<dbReference type="GO" id="GO:0020037">
    <property type="term" value="F:heme binding"/>
    <property type="evidence" value="ECO:0007669"/>
    <property type="project" value="InterPro"/>
</dbReference>
<dbReference type="PANTHER" id="PTHR46300">
    <property type="entry name" value="P450, PUTATIVE (EUROFUNG)-RELATED-RELATED"/>
    <property type="match status" value="1"/>
</dbReference>
<dbReference type="STRING" id="930990.A0A067MX01"/>
<evidence type="ECO:0000256" key="11">
    <source>
        <dbReference type="SAM" id="Phobius"/>
    </source>
</evidence>
<keyword evidence="4 9" id="KW-0349">Heme</keyword>
<comment type="pathway">
    <text evidence="2">Secondary metabolite biosynthesis.</text>
</comment>
<dbReference type="GO" id="GO:0005506">
    <property type="term" value="F:iron ion binding"/>
    <property type="evidence" value="ECO:0007669"/>
    <property type="project" value="InterPro"/>
</dbReference>
<dbReference type="InParanoid" id="A0A067MX01"/>
<comment type="cofactor">
    <cofactor evidence="1 9">
        <name>heme</name>
        <dbReference type="ChEBI" id="CHEBI:30413"/>
    </cofactor>
</comment>
<dbReference type="Pfam" id="PF00067">
    <property type="entry name" value="p450"/>
    <property type="match status" value="1"/>
</dbReference>
<evidence type="ECO:0000256" key="10">
    <source>
        <dbReference type="RuleBase" id="RU000461"/>
    </source>
</evidence>
<dbReference type="Gene3D" id="1.10.630.10">
    <property type="entry name" value="Cytochrome P450"/>
    <property type="match status" value="1"/>
</dbReference>
<accession>A0A067MX01</accession>
<dbReference type="Proteomes" id="UP000027195">
    <property type="component" value="Unassembled WGS sequence"/>
</dbReference>
<evidence type="ECO:0000256" key="3">
    <source>
        <dbReference type="ARBA" id="ARBA00010617"/>
    </source>
</evidence>
<reference evidence="13" key="1">
    <citation type="journal article" date="2014" name="Proc. Natl. Acad. Sci. U.S.A.">
        <title>Extensive sampling of basidiomycete genomes demonstrates inadequacy of the white-rot/brown-rot paradigm for wood decay fungi.</title>
        <authorList>
            <person name="Riley R."/>
            <person name="Salamov A.A."/>
            <person name="Brown D.W."/>
            <person name="Nagy L.G."/>
            <person name="Floudas D."/>
            <person name="Held B.W."/>
            <person name="Levasseur A."/>
            <person name="Lombard V."/>
            <person name="Morin E."/>
            <person name="Otillar R."/>
            <person name="Lindquist E.A."/>
            <person name="Sun H."/>
            <person name="LaButti K.M."/>
            <person name="Schmutz J."/>
            <person name="Jabbour D."/>
            <person name="Luo H."/>
            <person name="Baker S.E."/>
            <person name="Pisabarro A.G."/>
            <person name="Walton J.D."/>
            <person name="Blanchette R.A."/>
            <person name="Henrissat B."/>
            <person name="Martin F."/>
            <person name="Cullen D."/>
            <person name="Hibbett D.S."/>
            <person name="Grigoriev I.V."/>
        </authorList>
    </citation>
    <scope>NUCLEOTIDE SEQUENCE [LARGE SCALE GENOMIC DNA]</scope>
    <source>
        <strain evidence="13">FD-172 SS1</strain>
    </source>
</reference>
<evidence type="ECO:0008006" key="14">
    <source>
        <dbReference type="Google" id="ProtNLM"/>
    </source>
</evidence>
<dbReference type="PANTHER" id="PTHR46300:SF7">
    <property type="entry name" value="P450, PUTATIVE (EUROFUNG)-RELATED"/>
    <property type="match status" value="1"/>
</dbReference>
<keyword evidence="7 9" id="KW-0408">Iron</keyword>
<dbReference type="OrthoDB" id="2789670at2759"/>